<protein>
    <recommendedName>
        <fullName evidence="4">YXWGXW repeat-containing protein</fullName>
    </recommendedName>
</protein>
<feature type="chain" id="PRO_5011607081" description="YXWGXW repeat-containing protein" evidence="1">
    <location>
        <begin position="25"/>
        <end position="108"/>
    </location>
</feature>
<evidence type="ECO:0000313" key="3">
    <source>
        <dbReference type="Proteomes" id="UP000198804"/>
    </source>
</evidence>
<keyword evidence="1" id="KW-0732">Signal</keyword>
<dbReference type="InterPro" id="IPR058110">
    <property type="entry name" value="GCG_CRPN_dom"/>
</dbReference>
<dbReference type="RefSeq" id="WP_091949955.1">
    <property type="nucleotide sequence ID" value="NZ_FOSV01000018.1"/>
</dbReference>
<dbReference type="Proteomes" id="UP000198804">
    <property type="component" value="Unassembled WGS sequence"/>
</dbReference>
<evidence type="ECO:0008006" key="4">
    <source>
        <dbReference type="Google" id="ProtNLM"/>
    </source>
</evidence>
<dbReference type="EMBL" id="FOSV01000018">
    <property type="protein sequence ID" value="SFL58112.1"/>
    <property type="molecule type" value="Genomic_DNA"/>
</dbReference>
<dbReference type="AlphaFoldDB" id="A0A1I4IUU4"/>
<name>A0A1I4IUU4_9HYPH</name>
<feature type="signal peptide" evidence="1">
    <location>
        <begin position="1"/>
        <end position="24"/>
    </location>
</feature>
<gene>
    <name evidence="2" type="ORF">SAMN04488125_11868</name>
</gene>
<sequence>MIRKLIVPLALATGVLLTAPAAEARDGCGPGFHRGYYGYCRPNWRPYVYRPFVYGPGYSRFGYRRWGGYRWHYRYRYSWHRSWHRGFAWHRGGHRWGGFRHGGWHRRF</sequence>
<accession>A0A1I4IUU4</accession>
<dbReference type="NCBIfam" id="NF047412">
    <property type="entry name" value="sig_GCG_CRPN_rpt"/>
    <property type="match status" value="1"/>
</dbReference>
<organism evidence="2 3">
    <name type="scientific">Methylorubrum salsuginis</name>
    <dbReference type="NCBI Taxonomy" id="414703"/>
    <lineage>
        <taxon>Bacteria</taxon>
        <taxon>Pseudomonadati</taxon>
        <taxon>Pseudomonadota</taxon>
        <taxon>Alphaproteobacteria</taxon>
        <taxon>Hyphomicrobiales</taxon>
        <taxon>Methylobacteriaceae</taxon>
        <taxon>Methylorubrum</taxon>
    </lineage>
</organism>
<keyword evidence="3" id="KW-1185">Reference proteome</keyword>
<evidence type="ECO:0000256" key="1">
    <source>
        <dbReference type="SAM" id="SignalP"/>
    </source>
</evidence>
<evidence type="ECO:0000313" key="2">
    <source>
        <dbReference type="EMBL" id="SFL58112.1"/>
    </source>
</evidence>
<reference evidence="3" key="1">
    <citation type="submission" date="2016-10" db="EMBL/GenBank/DDBJ databases">
        <authorList>
            <person name="Varghese N."/>
            <person name="Submissions S."/>
        </authorList>
    </citation>
    <scope>NUCLEOTIDE SEQUENCE [LARGE SCALE GENOMIC DNA]</scope>
    <source>
        <strain evidence="3">CGMCC 1.6474</strain>
    </source>
</reference>
<proteinExistence type="predicted"/>
<dbReference type="OrthoDB" id="7998932at2"/>